<sequence length="110" mass="11960">MSQALHCRNEPLFQPCPLEEFHGAGLFYFAEFLAAAVRAFWQWEGAETAALRFERPHVVLFTGNIDQGETLCIRLSSVLGTEPANLCTAGRMDGSVTASVLFGHGEDDGG</sequence>
<evidence type="ECO:0000313" key="1">
    <source>
        <dbReference type="EMBL" id="CUB00483.1"/>
    </source>
</evidence>
<name>A0A0K6IBR2_9HYPH</name>
<proteinExistence type="predicted"/>
<dbReference type="OrthoDB" id="9815592at2"/>
<dbReference type="EMBL" id="CYHE01000019">
    <property type="protein sequence ID" value="CUB00483.1"/>
    <property type="molecule type" value="Genomic_DNA"/>
</dbReference>
<evidence type="ECO:0000313" key="2">
    <source>
        <dbReference type="Proteomes" id="UP000183900"/>
    </source>
</evidence>
<protein>
    <recommendedName>
        <fullName evidence="3">Thioesterase-like superfamily</fullName>
    </recommendedName>
</protein>
<dbReference type="Proteomes" id="UP000183900">
    <property type="component" value="Unassembled WGS sequence"/>
</dbReference>
<keyword evidence="2" id="KW-1185">Reference proteome</keyword>
<dbReference type="RefSeq" id="WP_055457026.1">
    <property type="nucleotide sequence ID" value="NZ_CYHE01000019.1"/>
</dbReference>
<reference evidence="2" key="1">
    <citation type="submission" date="2015-08" db="EMBL/GenBank/DDBJ databases">
        <authorList>
            <person name="Varghese N."/>
        </authorList>
    </citation>
    <scope>NUCLEOTIDE SEQUENCE [LARGE SCALE GENOMIC DNA]</scope>
    <source>
        <strain evidence="2">DSM 23407</strain>
    </source>
</reference>
<dbReference type="AlphaFoldDB" id="A0A0K6IBR2"/>
<gene>
    <name evidence="1" type="ORF">Ga0061067_1195</name>
</gene>
<accession>A0A0K6IBR2</accession>
<organism evidence="1 2">
    <name type="scientific">Pannonibacter indicus</name>
    <dbReference type="NCBI Taxonomy" id="466044"/>
    <lineage>
        <taxon>Bacteria</taxon>
        <taxon>Pseudomonadati</taxon>
        <taxon>Pseudomonadota</taxon>
        <taxon>Alphaproteobacteria</taxon>
        <taxon>Hyphomicrobiales</taxon>
        <taxon>Stappiaceae</taxon>
        <taxon>Pannonibacter</taxon>
    </lineage>
</organism>
<dbReference type="Gene3D" id="3.10.129.10">
    <property type="entry name" value="Hotdog Thioesterase"/>
    <property type="match status" value="1"/>
</dbReference>
<evidence type="ECO:0008006" key="3">
    <source>
        <dbReference type="Google" id="ProtNLM"/>
    </source>
</evidence>